<feature type="transmembrane region" description="Helical" evidence="1">
    <location>
        <begin position="15"/>
        <end position="36"/>
    </location>
</feature>
<proteinExistence type="predicted"/>
<evidence type="ECO:0000313" key="3">
    <source>
        <dbReference type="Proteomes" id="UP000000753"/>
    </source>
</evidence>
<dbReference type="AlphaFoldDB" id="B8CMC5"/>
<organism evidence="2 3">
    <name type="scientific">Shewanella piezotolerans (strain WP3 / JCM 13877)</name>
    <dbReference type="NCBI Taxonomy" id="225849"/>
    <lineage>
        <taxon>Bacteria</taxon>
        <taxon>Pseudomonadati</taxon>
        <taxon>Pseudomonadota</taxon>
        <taxon>Gammaproteobacteria</taxon>
        <taxon>Alteromonadales</taxon>
        <taxon>Shewanellaceae</taxon>
        <taxon>Shewanella</taxon>
    </lineage>
</organism>
<reference evidence="2 3" key="1">
    <citation type="journal article" date="2008" name="PLoS ONE">
        <title>Environmental adaptation: genomic analysis of the piezotolerant and psychrotolerant deep-sea iron reducing bacterium Shewanella piezotolerans WP3.</title>
        <authorList>
            <person name="Wang F."/>
            <person name="Wang J."/>
            <person name="Jian H."/>
            <person name="Zhang B."/>
            <person name="Li S."/>
            <person name="Wang F."/>
            <person name="Zeng X."/>
            <person name="Gao L."/>
            <person name="Bartlett D.H."/>
            <person name="Yu J."/>
            <person name="Hu S."/>
            <person name="Xiao X."/>
        </authorList>
    </citation>
    <scope>NUCLEOTIDE SEQUENCE [LARGE SCALE GENOMIC DNA]</scope>
    <source>
        <strain evidence="3">WP3 / JCM 13877</strain>
    </source>
</reference>
<protein>
    <submittedName>
        <fullName evidence="2">Uncharacterized protein</fullName>
    </submittedName>
</protein>
<sequence>MGQQIGNIYMFETSLFGSLYITPFFVTFFWGSVFWLSARKSKFFHIIAIPVELSGYVAVSTWILTITLVHFGRVALLRWPI</sequence>
<evidence type="ECO:0000256" key="1">
    <source>
        <dbReference type="SAM" id="Phobius"/>
    </source>
</evidence>
<accession>B8CMC5</accession>
<dbReference type="HOGENOM" id="CLU_2571955_0_0_6"/>
<keyword evidence="1" id="KW-1133">Transmembrane helix</keyword>
<keyword evidence="3" id="KW-1185">Reference proteome</keyword>
<dbReference type="Proteomes" id="UP000000753">
    <property type="component" value="Chromosome"/>
</dbReference>
<name>B8CMC5_SHEPW</name>
<evidence type="ECO:0000313" key="2">
    <source>
        <dbReference type="EMBL" id="ACJ29182.1"/>
    </source>
</evidence>
<dbReference type="EMBL" id="CP000472">
    <property type="protein sequence ID" value="ACJ29182.1"/>
    <property type="molecule type" value="Genomic_DNA"/>
</dbReference>
<keyword evidence="1" id="KW-0472">Membrane</keyword>
<gene>
    <name evidence="2" type="ordered locus">swp_2439</name>
</gene>
<dbReference type="KEGG" id="swp:swp_2439"/>
<feature type="transmembrane region" description="Helical" evidence="1">
    <location>
        <begin position="43"/>
        <end position="71"/>
    </location>
</feature>
<dbReference type="STRING" id="225849.swp_2439"/>
<keyword evidence="1" id="KW-0812">Transmembrane</keyword>